<comment type="caution">
    <text evidence="14">The sequence shown here is derived from an EMBL/GenBank/DDBJ whole genome shotgun (WGS) entry which is preliminary data.</text>
</comment>
<feature type="compositionally biased region" description="Basic and acidic residues" evidence="11">
    <location>
        <begin position="317"/>
        <end position="326"/>
    </location>
</feature>
<accession>A0AAU9UPW8</accession>
<feature type="binding site" evidence="10">
    <location>
        <position position="57"/>
    </location>
    <ligand>
        <name>ATP</name>
        <dbReference type="ChEBI" id="CHEBI:30616"/>
    </ligand>
</feature>
<dbReference type="SMART" id="SM00036">
    <property type="entry name" value="CNH"/>
    <property type="match status" value="1"/>
</dbReference>
<evidence type="ECO:0000256" key="7">
    <source>
        <dbReference type="ARBA" id="ARBA00022840"/>
    </source>
</evidence>
<dbReference type="InterPro" id="IPR051700">
    <property type="entry name" value="STE20_Ser-Thr_kinase"/>
</dbReference>
<feature type="region of interest" description="Disordered" evidence="11">
    <location>
        <begin position="1002"/>
        <end position="1024"/>
    </location>
</feature>
<proteinExistence type="inferred from homology"/>
<dbReference type="InterPro" id="IPR008271">
    <property type="entry name" value="Ser/Thr_kinase_AS"/>
</dbReference>
<evidence type="ECO:0000256" key="5">
    <source>
        <dbReference type="ARBA" id="ARBA00022741"/>
    </source>
</evidence>
<feature type="compositionally biased region" description="Low complexity" evidence="11">
    <location>
        <begin position="894"/>
        <end position="908"/>
    </location>
</feature>
<dbReference type="EC" id="2.7.11.1" evidence="2"/>
<comment type="similarity">
    <text evidence="1">Belongs to the protein kinase superfamily. STE Ser/Thr protein kinase family. STE20 subfamily.</text>
</comment>
<organism evidence="14 15">
    <name type="scientific">Euphydryas editha</name>
    <name type="common">Edith's checkerspot</name>
    <dbReference type="NCBI Taxonomy" id="104508"/>
    <lineage>
        <taxon>Eukaryota</taxon>
        <taxon>Metazoa</taxon>
        <taxon>Ecdysozoa</taxon>
        <taxon>Arthropoda</taxon>
        <taxon>Hexapoda</taxon>
        <taxon>Insecta</taxon>
        <taxon>Pterygota</taxon>
        <taxon>Neoptera</taxon>
        <taxon>Endopterygota</taxon>
        <taxon>Lepidoptera</taxon>
        <taxon>Glossata</taxon>
        <taxon>Ditrysia</taxon>
        <taxon>Papilionoidea</taxon>
        <taxon>Nymphalidae</taxon>
        <taxon>Nymphalinae</taxon>
        <taxon>Euphydryas</taxon>
    </lineage>
</organism>
<dbReference type="PROSITE" id="PS00108">
    <property type="entry name" value="PROTEIN_KINASE_ST"/>
    <property type="match status" value="1"/>
</dbReference>
<evidence type="ECO:0000256" key="1">
    <source>
        <dbReference type="ARBA" id="ARBA00008874"/>
    </source>
</evidence>
<keyword evidence="7 10" id="KW-0067">ATP-binding</keyword>
<dbReference type="PROSITE" id="PS00107">
    <property type="entry name" value="PROTEIN_KINASE_ATP"/>
    <property type="match status" value="1"/>
</dbReference>
<dbReference type="Proteomes" id="UP001153954">
    <property type="component" value="Unassembled WGS sequence"/>
</dbReference>
<keyword evidence="3" id="KW-0723">Serine/threonine-protein kinase</keyword>
<dbReference type="CDD" id="cd06608">
    <property type="entry name" value="STKc_myosinIII_N_like"/>
    <property type="match status" value="1"/>
</dbReference>
<dbReference type="Gene3D" id="3.30.200.20">
    <property type="entry name" value="Phosphorylase Kinase, domain 1"/>
    <property type="match status" value="1"/>
</dbReference>
<evidence type="ECO:0000256" key="3">
    <source>
        <dbReference type="ARBA" id="ARBA00022527"/>
    </source>
</evidence>
<protein>
    <recommendedName>
        <fullName evidence="2">non-specific serine/threonine protein kinase</fullName>
        <ecNumber evidence="2">2.7.11.1</ecNumber>
    </recommendedName>
</protein>
<feature type="domain" description="CNH" evidence="13">
    <location>
        <begin position="1053"/>
        <end position="1322"/>
    </location>
</feature>
<dbReference type="Pfam" id="PF00780">
    <property type="entry name" value="CNH"/>
    <property type="match status" value="1"/>
</dbReference>
<feature type="compositionally biased region" description="Gly residues" evidence="11">
    <location>
        <begin position="1004"/>
        <end position="1018"/>
    </location>
</feature>
<keyword evidence="15" id="KW-1185">Reference proteome</keyword>
<dbReference type="FunFam" id="1.10.510.10:FF:000003">
    <property type="entry name" value="TRAF2 and NCK-interacting protein kinase isoform 4"/>
    <property type="match status" value="1"/>
</dbReference>
<sequence>MAHQLAPSVNCSLDDIDLSALKDPAGIFELIEVVGNGTYGQVYKGRHTKTGQLAAIKVMDVTQDEEEEIKLEINVLKKYSNHRNIATYYGAFIKKSPPGKDDQLWLVMEYCGAGSVTDLVKSTKGQSLKEEWISYICREILRGLSYLHSNKVIHRDIKGQNVLLTDNAEVKLVDFGVSAQLDRTIGRRNTFIGTPYWMAPEVIACDENPEATYDNRSDLWSLGITALEMAESQPPLCDLHPMRALFLIPRNPPPRLKSKKWAKKFHGFIETVLVKDYHQRPYTEQLLKHPFIRDQPTERQVRIQLKDHIDRCKKRKQDNSVREDYKYSGSEGEEEDNAVAGEPSSIVHNAAAHQGGDTLRRNFQQIQEGRAAAEAQQPQPPPKRNSKREDREEIPEPGPPARPSIPQRLIVVPDPQAQQPNRYRPLPPTPKSSGSSNSSGSNNGTPPAGGPQPPQRGSHPIFKPMDLDKLAAQLNELGVVSGNEPPNRPPRAPTNGQGPPVERSAPEPTFDESDSDSDAEESGGRVRNDGTLLASDPPKPLPGLSAVAEDGCGGCAPTRPLPPTPDDDDPHADRTLVKRRENDNDKRQSDIDEAVLLKDWDFARFFPSKNTDVKEEKQDPTKESELKRSQLQRQSRIEMEDAWVKYKAIATPPSRHKQLFQKPSEKTTQDKLSDILKYKKEQDAELNSSNRFFRGFRRENSDLFPLSSTRHSAIYYPKHDSQIGASKQLRSSGIFNHSRKQSTKPQTSGEPILTDFIKMNDSLKMAQRNDIKRSDKKSPEKKVVANNPIEALKNVAVLIRQDSEKNSPSRQSSVNSDSPATSICFSASFEKSGTLDLTADTIEKTEDNCNTNSVVKPRREKTESDIIFRRNSQLNRHTDLLSSGQEAVIAQDQGRSSGNEGSGSRTSSVLPDLLSQAGQPTTPPRHDKSTSEEYRQAIAGGAPAPHHHHHPLPSSVQSTPSKSFVSGAASPHPLQHSPSNSSVGSQQQFLPLQQKQRSFLTFGFGAGSTGSGGTGGSGNASRRESHVNVNVTPTGHDLSSDTPEIRKYKKRFNSEILCAALWGVNLLIGTENGLMLLDRSGQGKVYQLISRRRFQQMEVLEGQNILITVSGKKNRQAERRNGWINVGELQGAVHFRIVKYERIKFLVIALKDSIEIYAWAPKPYHKFMAFKSFGELQHRPLLVDLTIEEGTRLKVIYGSADGFHAVDLDTASVYDIYIPKHTQGAIVPHCIVPLPNSNGVQLLLCYDNEGVYVNTYGRVSKNIVLQWGEMPTSVAYIGTGQIMGWGNKAIEIRSVESGHLDGVFMHKKAQRLKFLCERNDKVFFSSAKGGSSCQIYFMTLNKPGMANW</sequence>
<feature type="compositionally biased region" description="Low complexity" evidence="11">
    <location>
        <begin position="432"/>
        <end position="446"/>
    </location>
</feature>
<evidence type="ECO:0000259" key="12">
    <source>
        <dbReference type="PROSITE" id="PS50011"/>
    </source>
</evidence>
<evidence type="ECO:0000256" key="11">
    <source>
        <dbReference type="SAM" id="MobiDB-lite"/>
    </source>
</evidence>
<keyword evidence="5 10" id="KW-0547">Nucleotide-binding</keyword>
<evidence type="ECO:0000313" key="14">
    <source>
        <dbReference type="EMBL" id="CAH2099951.1"/>
    </source>
</evidence>
<comment type="catalytic activity">
    <reaction evidence="8">
        <text>L-threonyl-[protein] + ATP = O-phospho-L-threonyl-[protein] + ADP + H(+)</text>
        <dbReference type="Rhea" id="RHEA:46608"/>
        <dbReference type="Rhea" id="RHEA-COMP:11060"/>
        <dbReference type="Rhea" id="RHEA-COMP:11605"/>
        <dbReference type="ChEBI" id="CHEBI:15378"/>
        <dbReference type="ChEBI" id="CHEBI:30013"/>
        <dbReference type="ChEBI" id="CHEBI:30616"/>
        <dbReference type="ChEBI" id="CHEBI:61977"/>
        <dbReference type="ChEBI" id="CHEBI:456216"/>
        <dbReference type="EC" id="2.7.11.1"/>
    </reaction>
</comment>
<keyword evidence="6" id="KW-0418">Kinase</keyword>
<feature type="compositionally biased region" description="Acidic residues" evidence="11">
    <location>
        <begin position="509"/>
        <end position="521"/>
    </location>
</feature>
<evidence type="ECO:0000256" key="4">
    <source>
        <dbReference type="ARBA" id="ARBA00022679"/>
    </source>
</evidence>
<feature type="compositionally biased region" description="Basic and acidic residues" evidence="11">
    <location>
        <begin position="924"/>
        <end position="935"/>
    </location>
</feature>
<evidence type="ECO:0000256" key="10">
    <source>
        <dbReference type="PROSITE-ProRule" id="PRU10141"/>
    </source>
</evidence>
<evidence type="ECO:0000256" key="6">
    <source>
        <dbReference type="ARBA" id="ARBA00022777"/>
    </source>
</evidence>
<feature type="region of interest" description="Disordered" evidence="11">
    <location>
        <begin position="608"/>
        <end position="634"/>
    </location>
</feature>
<name>A0AAU9UPW8_EUPED</name>
<evidence type="ECO:0000256" key="2">
    <source>
        <dbReference type="ARBA" id="ARBA00012513"/>
    </source>
</evidence>
<evidence type="ECO:0000256" key="8">
    <source>
        <dbReference type="ARBA" id="ARBA00047899"/>
    </source>
</evidence>
<dbReference type="EMBL" id="CAKOGL010000022">
    <property type="protein sequence ID" value="CAH2099951.1"/>
    <property type="molecule type" value="Genomic_DNA"/>
</dbReference>
<feature type="region of interest" description="Disordered" evidence="11">
    <location>
        <begin position="890"/>
        <end position="989"/>
    </location>
</feature>
<keyword evidence="4" id="KW-0808">Transferase</keyword>
<feature type="compositionally biased region" description="Polar residues" evidence="11">
    <location>
        <begin position="976"/>
        <end position="985"/>
    </location>
</feature>
<dbReference type="SMART" id="SM00220">
    <property type="entry name" value="S_TKc"/>
    <property type="match status" value="1"/>
</dbReference>
<reference evidence="14" key="1">
    <citation type="submission" date="2022-03" db="EMBL/GenBank/DDBJ databases">
        <authorList>
            <person name="Tunstrom K."/>
        </authorList>
    </citation>
    <scope>NUCLEOTIDE SEQUENCE</scope>
</reference>
<dbReference type="PROSITE" id="PS50011">
    <property type="entry name" value="PROTEIN_KINASE_DOM"/>
    <property type="match status" value="1"/>
</dbReference>
<feature type="compositionally biased region" description="Polar residues" evidence="11">
    <location>
        <begin position="954"/>
        <end position="964"/>
    </location>
</feature>
<comment type="catalytic activity">
    <reaction evidence="9">
        <text>L-seryl-[protein] + ATP = O-phospho-L-seryl-[protein] + ADP + H(+)</text>
        <dbReference type="Rhea" id="RHEA:17989"/>
        <dbReference type="Rhea" id="RHEA-COMP:9863"/>
        <dbReference type="Rhea" id="RHEA-COMP:11604"/>
        <dbReference type="ChEBI" id="CHEBI:15378"/>
        <dbReference type="ChEBI" id="CHEBI:29999"/>
        <dbReference type="ChEBI" id="CHEBI:30616"/>
        <dbReference type="ChEBI" id="CHEBI:83421"/>
        <dbReference type="ChEBI" id="CHEBI:456216"/>
        <dbReference type="EC" id="2.7.11.1"/>
    </reaction>
</comment>
<dbReference type="SUPFAM" id="SSF56112">
    <property type="entry name" value="Protein kinase-like (PK-like)"/>
    <property type="match status" value="1"/>
</dbReference>
<dbReference type="InterPro" id="IPR001180">
    <property type="entry name" value="CNH_dom"/>
</dbReference>
<dbReference type="Gene3D" id="1.10.510.10">
    <property type="entry name" value="Transferase(Phosphotransferase) domain 1"/>
    <property type="match status" value="1"/>
</dbReference>
<dbReference type="PANTHER" id="PTHR47096">
    <property type="entry name" value="MISSHAPEN LIKE KINASE 1"/>
    <property type="match status" value="1"/>
</dbReference>
<dbReference type="Pfam" id="PF00069">
    <property type="entry name" value="Pkinase"/>
    <property type="match status" value="1"/>
</dbReference>
<dbReference type="InterPro" id="IPR011009">
    <property type="entry name" value="Kinase-like_dom_sf"/>
</dbReference>
<feature type="region of interest" description="Disordered" evidence="11">
    <location>
        <begin position="311"/>
        <end position="340"/>
    </location>
</feature>
<evidence type="ECO:0000313" key="15">
    <source>
        <dbReference type="Proteomes" id="UP001153954"/>
    </source>
</evidence>
<dbReference type="FunFam" id="3.30.200.20:FF:000006">
    <property type="entry name" value="TRAF2 and NCK-interacting protein kinase isoform 4"/>
    <property type="match status" value="1"/>
</dbReference>
<dbReference type="GO" id="GO:0004674">
    <property type="term" value="F:protein serine/threonine kinase activity"/>
    <property type="evidence" value="ECO:0007669"/>
    <property type="project" value="UniProtKB-KW"/>
</dbReference>
<dbReference type="GO" id="GO:0005524">
    <property type="term" value="F:ATP binding"/>
    <property type="evidence" value="ECO:0007669"/>
    <property type="project" value="UniProtKB-UniRule"/>
</dbReference>
<feature type="region of interest" description="Disordered" evidence="11">
    <location>
        <begin position="369"/>
        <end position="591"/>
    </location>
</feature>
<gene>
    <name evidence="14" type="ORF">EEDITHA_LOCUS14869</name>
</gene>
<dbReference type="GO" id="GO:0005829">
    <property type="term" value="C:cytosol"/>
    <property type="evidence" value="ECO:0007669"/>
    <property type="project" value="TreeGrafter"/>
</dbReference>
<evidence type="ECO:0000259" key="13">
    <source>
        <dbReference type="PROSITE" id="PS50219"/>
    </source>
</evidence>
<dbReference type="InterPro" id="IPR000719">
    <property type="entry name" value="Prot_kinase_dom"/>
</dbReference>
<feature type="compositionally biased region" description="Basic and acidic residues" evidence="11">
    <location>
        <begin position="611"/>
        <end position="628"/>
    </location>
</feature>
<feature type="domain" description="Protein kinase" evidence="12">
    <location>
        <begin position="28"/>
        <end position="292"/>
    </location>
</feature>
<dbReference type="PANTHER" id="PTHR47096:SF1">
    <property type="entry name" value="MISSHAPEN LIKE KINASE 1"/>
    <property type="match status" value="1"/>
</dbReference>
<evidence type="ECO:0000256" key="9">
    <source>
        <dbReference type="ARBA" id="ARBA00048679"/>
    </source>
</evidence>
<feature type="compositionally biased region" description="Basic and acidic residues" evidence="11">
    <location>
        <begin position="571"/>
        <end position="591"/>
    </location>
</feature>
<dbReference type="PROSITE" id="PS50219">
    <property type="entry name" value="CNH"/>
    <property type="match status" value="1"/>
</dbReference>
<dbReference type="InterPro" id="IPR017441">
    <property type="entry name" value="Protein_kinase_ATP_BS"/>
</dbReference>